<dbReference type="Pfam" id="PF04940">
    <property type="entry name" value="BLUF"/>
    <property type="match status" value="1"/>
</dbReference>
<reference evidence="3" key="1">
    <citation type="submission" date="2019-11" db="EMBL/GenBank/DDBJ databases">
        <title>Isolation and characterization of two novel species in the genus Thiomicrorhabdus.</title>
        <authorList>
            <person name="Mochizuki J."/>
            <person name="Kojima H."/>
            <person name="Fukui M."/>
        </authorList>
    </citation>
    <scope>NUCLEOTIDE SEQUENCE [LARGE SCALE GENOMIC DNA]</scope>
    <source>
        <strain evidence="3">AkT22</strain>
    </source>
</reference>
<dbReference type="GO" id="GO:0009882">
    <property type="term" value="F:blue light photoreceptor activity"/>
    <property type="evidence" value="ECO:0007669"/>
    <property type="project" value="InterPro"/>
</dbReference>
<dbReference type="EMBL" id="AP021888">
    <property type="protein sequence ID" value="BBP44562.1"/>
    <property type="molecule type" value="Genomic_DNA"/>
</dbReference>
<name>A0A6F8PR05_9GAMM</name>
<feature type="domain" description="BLUF" evidence="1">
    <location>
        <begin position="21"/>
        <end position="112"/>
    </location>
</feature>
<proteinExistence type="predicted"/>
<dbReference type="Gene3D" id="3.30.70.100">
    <property type="match status" value="1"/>
</dbReference>
<dbReference type="InterPro" id="IPR007024">
    <property type="entry name" value="BLUF_domain"/>
</dbReference>
<dbReference type="KEGG" id="tzo:THMIRHAT_23080"/>
<evidence type="ECO:0000259" key="1">
    <source>
        <dbReference type="PROSITE" id="PS50925"/>
    </source>
</evidence>
<dbReference type="AlphaFoldDB" id="A0A6F8PR05"/>
<keyword evidence="3" id="KW-1185">Reference proteome</keyword>
<dbReference type="SUPFAM" id="SSF54975">
    <property type="entry name" value="Acylphosphatase/BLUF domain-like"/>
    <property type="match status" value="1"/>
</dbReference>
<protein>
    <recommendedName>
        <fullName evidence="1">BLUF domain-containing protein</fullName>
    </recommendedName>
</protein>
<dbReference type="GO" id="GO:0071949">
    <property type="term" value="F:FAD binding"/>
    <property type="evidence" value="ECO:0007669"/>
    <property type="project" value="InterPro"/>
</dbReference>
<evidence type="ECO:0000313" key="2">
    <source>
        <dbReference type="EMBL" id="BBP44562.1"/>
    </source>
</evidence>
<dbReference type="InterPro" id="IPR036046">
    <property type="entry name" value="Acylphosphatase-like_dom_sf"/>
</dbReference>
<evidence type="ECO:0000313" key="3">
    <source>
        <dbReference type="Proteomes" id="UP000501466"/>
    </source>
</evidence>
<dbReference type="SMART" id="SM01034">
    <property type="entry name" value="BLUF"/>
    <property type="match status" value="1"/>
</dbReference>
<accession>A0A6F8PR05</accession>
<gene>
    <name evidence="2" type="ORF">THMIRHAT_23080</name>
</gene>
<organism evidence="2 3">
    <name type="scientific">Thiosulfativibrio zosterae</name>
    <dbReference type="NCBI Taxonomy" id="2675053"/>
    <lineage>
        <taxon>Bacteria</taxon>
        <taxon>Pseudomonadati</taxon>
        <taxon>Pseudomonadota</taxon>
        <taxon>Gammaproteobacteria</taxon>
        <taxon>Thiotrichales</taxon>
        <taxon>Piscirickettsiaceae</taxon>
        <taxon>Thiosulfativibrio</taxon>
    </lineage>
</organism>
<sequence length="164" mass="19043">MLNSDDFKVHDQMVHKVKNNLIEIAYTSHAQAPLSIEALAEVLKQARNFNTYNNITGLLLYKDGSFFQVLEGPAETVEYLYQKIKRDLRHDKVKTLYQRPLAKRNFLDWAMLFHDISNFESDGITPKMQDLPGYLPFDCPETAFDEWIKPSVAKVLIEAFRHHA</sequence>
<dbReference type="Proteomes" id="UP000501466">
    <property type="component" value="Chromosome"/>
</dbReference>
<dbReference type="PROSITE" id="PS50925">
    <property type="entry name" value="BLUF"/>
    <property type="match status" value="1"/>
</dbReference>